<dbReference type="InterPro" id="IPR004632">
    <property type="entry name" value="4NH2But_aminotransferase_bac"/>
</dbReference>
<dbReference type="Gene3D" id="3.90.1150.10">
    <property type="entry name" value="Aspartate Aminotransferase, domain 1"/>
    <property type="match status" value="1"/>
</dbReference>
<evidence type="ECO:0000256" key="5">
    <source>
        <dbReference type="ARBA" id="ARBA00022898"/>
    </source>
</evidence>
<keyword evidence="3 6" id="KW-0032">Aminotransferase</keyword>
<dbReference type="InterPro" id="IPR015422">
    <property type="entry name" value="PyrdxlP-dep_Trfase_small"/>
</dbReference>
<comment type="similarity">
    <text evidence="2">Belongs to the class-III pyridoxal-phosphate-dependent aminotransferase family.</text>
</comment>
<evidence type="ECO:0000256" key="1">
    <source>
        <dbReference type="ARBA" id="ARBA00001933"/>
    </source>
</evidence>
<dbReference type="CDD" id="cd00610">
    <property type="entry name" value="OAT_like"/>
    <property type="match status" value="1"/>
</dbReference>
<gene>
    <name evidence="6" type="ORF">MNBD_ALPHA06-1278</name>
</gene>
<dbReference type="GO" id="GO:0034386">
    <property type="term" value="F:4-aminobutyrate:2-oxoglutarate transaminase activity"/>
    <property type="evidence" value="ECO:0007669"/>
    <property type="project" value="UniProtKB-EC"/>
</dbReference>
<keyword evidence="4 6" id="KW-0808">Transferase</keyword>
<dbReference type="InterPro" id="IPR015421">
    <property type="entry name" value="PyrdxlP-dep_Trfase_major"/>
</dbReference>
<dbReference type="GO" id="GO:0042802">
    <property type="term" value="F:identical protein binding"/>
    <property type="evidence" value="ECO:0007669"/>
    <property type="project" value="TreeGrafter"/>
</dbReference>
<dbReference type="SUPFAM" id="SSF53383">
    <property type="entry name" value="PLP-dependent transferases"/>
    <property type="match status" value="1"/>
</dbReference>
<dbReference type="AlphaFoldDB" id="A0A3B0RIF4"/>
<dbReference type="InterPro" id="IPR015424">
    <property type="entry name" value="PyrdxlP-dep_Trfase"/>
</dbReference>
<evidence type="ECO:0000313" key="6">
    <source>
        <dbReference type="EMBL" id="VAV88008.1"/>
    </source>
</evidence>
<dbReference type="InterPro" id="IPR049704">
    <property type="entry name" value="Aminotrans_3_PPA_site"/>
</dbReference>
<sequence>MKNNQSLIKRRALAVPKGIATAVPIYVERAENSTLWDVEGNAYVDFAGGIAVLNTGHCHPKIIAAAQEQMQRLTHSAFQVAAYEPYVALCERLNALAPIKGKAKTILFSTGAEAVENAVKIARAATGRTGVIAFSGGFHGRTMMTMALTGKVVPYKGAFGPMPAEVYHIPFPIARYGIDVAASLNALAHLFRADIAPERVAAIIIEPVQGEGGFHPAPPELMQALRQLCDTHGIMLIADEVQTGFGRTGKIFAVEHSDVAPDMITAAKSLAGGFALSAVIGRAEVMDSVGPGALGGTYSGAPIACAAALAVLDVIEEENLLARSIELGNRVKKRLASFAQNPNLRPMDAVRGLGSMVAFDLVSKRGDKKPDGDAAKAVTKKAFENGLILLSCGVSGETIRLLYPLTINDATLAEGLDMLETALRV</sequence>
<evidence type="ECO:0000256" key="2">
    <source>
        <dbReference type="ARBA" id="ARBA00008954"/>
    </source>
</evidence>
<dbReference type="Pfam" id="PF00202">
    <property type="entry name" value="Aminotran_3"/>
    <property type="match status" value="1"/>
</dbReference>
<dbReference type="EMBL" id="UOEE01000053">
    <property type="protein sequence ID" value="VAV88008.1"/>
    <property type="molecule type" value="Genomic_DNA"/>
</dbReference>
<comment type="cofactor">
    <cofactor evidence="1">
        <name>pyridoxal 5'-phosphate</name>
        <dbReference type="ChEBI" id="CHEBI:597326"/>
    </cofactor>
</comment>
<dbReference type="FunFam" id="3.40.640.10:FF:000013">
    <property type="entry name" value="4-aminobutyrate aminotransferase"/>
    <property type="match status" value="1"/>
</dbReference>
<dbReference type="InterPro" id="IPR005814">
    <property type="entry name" value="Aminotrans_3"/>
</dbReference>
<evidence type="ECO:0000256" key="4">
    <source>
        <dbReference type="ARBA" id="ARBA00022679"/>
    </source>
</evidence>
<accession>A0A3B0RIF4</accession>
<name>A0A3B0RIF4_9ZZZZ</name>
<dbReference type="EC" id="2.6.1.19" evidence="6"/>
<dbReference type="PIRSF" id="PIRSF000521">
    <property type="entry name" value="Transaminase_4ab_Lys_Orn"/>
    <property type="match status" value="1"/>
</dbReference>
<organism evidence="6">
    <name type="scientific">hydrothermal vent metagenome</name>
    <dbReference type="NCBI Taxonomy" id="652676"/>
    <lineage>
        <taxon>unclassified sequences</taxon>
        <taxon>metagenomes</taxon>
        <taxon>ecological metagenomes</taxon>
    </lineage>
</organism>
<reference evidence="6" key="1">
    <citation type="submission" date="2018-06" db="EMBL/GenBank/DDBJ databases">
        <authorList>
            <person name="Zhirakovskaya E."/>
        </authorList>
    </citation>
    <scope>NUCLEOTIDE SEQUENCE</scope>
</reference>
<dbReference type="PROSITE" id="PS00600">
    <property type="entry name" value="AA_TRANSFER_CLASS_3"/>
    <property type="match status" value="1"/>
</dbReference>
<dbReference type="PANTHER" id="PTHR11986">
    <property type="entry name" value="AMINOTRANSFERASE CLASS III"/>
    <property type="match status" value="1"/>
</dbReference>
<evidence type="ECO:0000256" key="3">
    <source>
        <dbReference type="ARBA" id="ARBA00022576"/>
    </source>
</evidence>
<keyword evidence="5" id="KW-0663">Pyridoxal phosphate</keyword>
<dbReference type="PANTHER" id="PTHR11986:SF58">
    <property type="entry name" value="LEUCINE_METHIONINE RACEMASE"/>
    <property type="match status" value="1"/>
</dbReference>
<dbReference type="NCBIfam" id="TIGR00700">
    <property type="entry name" value="GABAtrnsam"/>
    <property type="match status" value="1"/>
</dbReference>
<dbReference type="InterPro" id="IPR050103">
    <property type="entry name" value="Class-III_PLP-dep_AT"/>
</dbReference>
<dbReference type="GO" id="GO:0030170">
    <property type="term" value="F:pyridoxal phosphate binding"/>
    <property type="evidence" value="ECO:0007669"/>
    <property type="project" value="InterPro"/>
</dbReference>
<proteinExistence type="inferred from homology"/>
<protein>
    <submittedName>
        <fullName evidence="6">Gamma-aminobutyrate:alpha-ketoglutarate aminotransferase</fullName>
        <ecNumber evidence="6">2.6.1.19</ecNumber>
    </submittedName>
</protein>
<dbReference type="Gene3D" id="3.40.640.10">
    <property type="entry name" value="Type I PLP-dependent aspartate aminotransferase-like (Major domain)"/>
    <property type="match status" value="1"/>
</dbReference>
<dbReference type="GO" id="GO:0009448">
    <property type="term" value="P:gamma-aminobutyric acid metabolic process"/>
    <property type="evidence" value="ECO:0007669"/>
    <property type="project" value="InterPro"/>
</dbReference>